<evidence type="ECO:0000256" key="2">
    <source>
        <dbReference type="ARBA" id="ARBA00023180"/>
    </source>
</evidence>
<evidence type="ECO:0008006" key="7">
    <source>
        <dbReference type="Google" id="ProtNLM"/>
    </source>
</evidence>
<dbReference type="GO" id="GO:0030431">
    <property type="term" value="P:sleep"/>
    <property type="evidence" value="ECO:0007669"/>
    <property type="project" value="InterPro"/>
</dbReference>
<evidence type="ECO:0000256" key="4">
    <source>
        <dbReference type="SAM" id="SignalP"/>
    </source>
</evidence>
<gene>
    <name evidence="5" type="ORF">RDWZM_008047</name>
</gene>
<dbReference type="AlphaFoldDB" id="A0A9Q0M3S5"/>
<dbReference type="GO" id="GO:0032222">
    <property type="term" value="P:regulation of synaptic transmission, cholinergic"/>
    <property type="evidence" value="ECO:0007669"/>
    <property type="project" value="InterPro"/>
</dbReference>
<dbReference type="InterPro" id="IPR050975">
    <property type="entry name" value="Sleep_regulator"/>
</dbReference>
<name>A0A9Q0M3S5_BLOTA</name>
<feature type="chain" id="PRO_5040219159" description="Protein sleepless" evidence="4">
    <location>
        <begin position="29"/>
        <end position="161"/>
    </location>
</feature>
<protein>
    <recommendedName>
        <fullName evidence="7">Protein sleepless</fullName>
    </recommendedName>
</protein>
<keyword evidence="3" id="KW-0472">Membrane</keyword>
<keyword evidence="2" id="KW-0325">Glycoprotein</keyword>
<sequence>MIVYNVPQSFATCLATVLFILFVPSAIAIKCFQCSSEKDGKGVDNCGAYSSFDKQQNIAVECMGEEAVTPGTFCFKSIQQSPRGFIWDGRWRSVIRRCAQVSERGISWGCDWGFYENGVYWEECYCAEDSCNHAMPLNVGSFNSIIFSLLIVQFIYWTIGH</sequence>
<feature type="transmembrane region" description="Helical" evidence="3">
    <location>
        <begin position="140"/>
        <end position="159"/>
    </location>
</feature>
<reference evidence="5" key="1">
    <citation type="submission" date="2022-12" db="EMBL/GenBank/DDBJ databases">
        <title>Genome assemblies of Blomia tropicalis.</title>
        <authorList>
            <person name="Cui Y."/>
        </authorList>
    </citation>
    <scope>NUCLEOTIDE SEQUENCE</scope>
    <source>
        <tissue evidence="5">Adult mites</tissue>
    </source>
</reference>
<feature type="signal peptide" evidence="4">
    <location>
        <begin position="1"/>
        <end position="28"/>
    </location>
</feature>
<keyword evidence="3" id="KW-1133">Transmembrane helix</keyword>
<evidence type="ECO:0000256" key="1">
    <source>
        <dbReference type="ARBA" id="ARBA00022729"/>
    </source>
</evidence>
<keyword evidence="1 4" id="KW-0732">Signal</keyword>
<organism evidence="5 6">
    <name type="scientific">Blomia tropicalis</name>
    <name type="common">Mite</name>
    <dbReference type="NCBI Taxonomy" id="40697"/>
    <lineage>
        <taxon>Eukaryota</taxon>
        <taxon>Metazoa</taxon>
        <taxon>Ecdysozoa</taxon>
        <taxon>Arthropoda</taxon>
        <taxon>Chelicerata</taxon>
        <taxon>Arachnida</taxon>
        <taxon>Acari</taxon>
        <taxon>Acariformes</taxon>
        <taxon>Sarcoptiformes</taxon>
        <taxon>Astigmata</taxon>
        <taxon>Glycyphagoidea</taxon>
        <taxon>Echimyopodidae</taxon>
        <taxon>Blomia</taxon>
    </lineage>
</organism>
<dbReference type="EMBL" id="JAPWDV010000003">
    <property type="protein sequence ID" value="KAJ6216890.1"/>
    <property type="molecule type" value="Genomic_DNA"/>
</dbReference>
<dbReference type="Pfam" id="PF17064">
    <property type="entry name" value="QVR"/>
    <property type="match status" value="1"/>
</dbReference>
<dbReference type="Proteomes" id="UP001142055">
    <property type="component" value="Chromosome 3"/>
</dbReference>
<evidence type="ECO:0000313" key="5">
    <source>
        <dbReference type="EMBL" id="KAJ6216890.1"/>
    </source>
</evidence>
<evidence type="ECO:0000256" key="3">
    <source>
        <dbReference type="SAM" id="Phobius"/>
    </source>
</evidence>
<keyword evidence="6" id="KW-1185">Reference proteome</keyword>
<accession>A0A9Q0M3S5</accession>
<dbReference type="PANTHER" id="PTHR33562">
    <property type="entry name" value="ATILLA, ISOFORM B-RELATED-RELATED"/>
    <property type="match status" value="1"/>
</dbReference>
<keyword evidence="3" id="KW-0812">Transmembrane</keyword>
<dbReference type="InterPro" id="IPR031424">
    <property type="entry name" value="QVR-like"/>
</dbReference>
<dbReference type="OMA" id="SCGAYKR"/>
<evidence type="ECO:0000313" key="6">
    <source>
        <dbReference type="Proteomes" id="UP001142055"/>
    </source>
</evidence>
<proteinExistence type="predicted"/>
<comment type="caution">
    <text evidence="5">The sequence shown here is derived from an EMBL/GenBank/DDBJ whole genome shotgun (WGS) entry which is preliminary data.</text>
</comment>
<dbReference type="PANTHER" id="PTHR33562:SF27">
    <property type="entry name" value="PROTEIN QUIVER"/>
    <property type="match status" value="1"/>
</dbReference>